<dbReference type="STRING" id="1043003.A0A074W196"/>
<dbReference type="Proteomes" id="UP000030672">
    <property type="component" value="Unassembled WGS sequence"/>
</dbReference>
<feature type="transmembrane region" description="Helical" evidence="17">
    <location>
        <begin position="179"/>
        <end position="201"/>
    </location>
</feature>
<dbReference type="Pfam" id="PF00175">
    <property type="entry name" value="NAD_binding_1"/>
    <property type="match status" value="1"/>
</dbReference>
<feature type="binding site" evidence="15">
    <location>
        <position position="357"/>
    </location>
    <ligand>
        <name>FAD</name>
        <dbReference type="ChEBI" id="CHEBI:57692"/>
    </ligand>
</feature>
<dbReference type="PANTHER" id="PTHR19370:SF178">
    <property type="entry name" value="CYTOCHROME-B5 REDUCTASE"/>
    <property type="match status" value="1"/>
</dbReference>
<dbReference type="AlphaFoldDB" id="A0A074W196"/>
<comment type="cofactor">
    <cofactor evidence="1 15">
        <name>FAD</name>
        <dbReference type="ChEBI" id="CHEBI:57692"/>
    </cofactor>
</comment>
<dbReference type="SUPFAM" id="SSF63380">
    <property type="entry name" value="Riboflavin synthase domain-like"/>
    <property type="match status" value="1"/>
</dbReference>
<comment type="subcellular location">
    <subcellularLocation>
        <location evidence="2">Mitochondrion outer membrane</location>
        <topology evidence="2">Single-pass membrane protein</topology>
    </subcellularLocation>
</comment>
<evidence type="ECO:0000256" key="11">
    <source>
        <dbReference type="ARBA" id="ARBA00023002"/>
    </source>
</evidence>
<dbReference type="GO" id="GO:0016491">
    <property type="term" value="F:oxidoreductase activity"/>
    <property type="evidence" value="ECO:0007669"/>
    <property type="project" value="UniProtKB-KW"/>
</dbReference>
<evidence type="ECO:0000256" key="13">
    <source>
        <dbReference type="ARBA" id="ARBA00023027"/>
    </source>
</evidence>
<dbReference type="InterPro" id="IPR001433">
    <property type="entry name" value="OxRdtase_FAD/NAD-bd"/>
</dbReference>
<sequence>MADTKKELKAEWKTETEVKVLTLKDVAKHNTKKDLWIVIHGKVYNVTEYARDHPGGPDALIEVAGEDATSAYEDVGHSEDAREIMHPYLVGSLEGASAGTSASKSSSSAPTVQIVRRSPTQQATNKTASSSSLVRYAEFAAFAVGTSGMAWAAAQTGALQKAAHALKQRGVLDTAHAGFAQGFLLAATTSSIIALAGMRYFKGLMKMEKDPFHLPAHRTASHVVVSSHHPVGAIAPAEYRKFKLSSKTELSDGIWKFVFALPTSTSVLGLPIGQHIAIRGEVDDKTVTRSYTPISNNRDLGRLELMIRIYPDGQLGKYLSKLQVGDEAEIRGPKGSMRYRKGMSKRLGMVGGGTGITPLYQLIRAICEDKTDDTEISLVYANRSEPDIMMREQLETFAAQSEGRFRVHFMLDHPSNNWKGGKGYITADVLKEWMPAFADDTKILLCGPPPMVNAVKKNLVSLGFPEPGNVSKMTDQVFIF</sequence>
<feature type="domain" description="Cytochrome b5 heme-binding" evidence="18">
    <location>
        <begin position="18"/>
        <end position="94"/>
    </location>
</feature>
<evidence type="ECO:0000256" key="6">
    <source>
        <dbReference type="ARBA" id="ARBA00022692"/>
    </source>
</evidence>
<evidence type="ECO:0000256" key="1">
    <source>
        <dbReference type="ARBA" id="ARBA00001974"/>
    </source>
</evidence>
<dbReference type="FunFam" id="3.40.50.80:FF:000019">
    <property type="entry name" value="NADH-cytochrome b5 reductase"/>
    <property type="match status" value="1"/>
</dbReference>
<keyword evidence="9 15" id="KW-0274">FAD</keyword>
<feature type="domain" description="FAD-binding FR-type" evidence="19">
    <location>
        <begin position="237"/>
        <end position="340"/>
    </location>
</feature>
<dbReference type="PROSITE" id="PS51384">
    <property type="entry name" value="FAD_FR"/>
    <property type="match status" value="1"/>
</dbReference>
<gene>
    <name evidence="20" type="ORF">M437DRAFT_47033</name>
</gene>
<dbReference type="PROSITE" id="PS50255">
    <property type="entry name" value="CYTOCHROME_B5_2"/>
    <property type="match status" value="1"/>
</dbReference>
<dbReference type="InterPro" id="IPR008333">
    <property type="entry name" value="Cbr1-like_FAD-bd_dom"/>
</dbReference>
<keyword evidence="21" id="KW-1185">Reference proteome</keyword>
<evidence type="ECO:0000259" key="18">
    <source>
        <dbReference type="PROSITE" id="PS50255"/>
    </source>
</evidence>
<evidence type="ECO:0000256" key="16">
    <source>
        <dbReference type="SAM" id="MobiDB-lite"/>
    </source>
</evidence>
<feature type="binding site" evidence="15">
    <location>
        <position position="289"/>
    </location>
    <ligand>
        <name>FAD</name>
        <dbReference type="ChEBI" id="CHEBI:57692"/>
    </ligand>
</feature>
<protein>
    <recommendedName>
        <fullName evidence="22">Cytochrome b5 reductase-like protein</fullName>
    </recommendedName>
</protein>
<dbReference type="SMART" id="SM01117">
    <property type="entry name" value="Cyt-b5"/>
    <property type="match status" value="1"/>
</dbReference>
<evidence type="ECO:0000256" key="5">
    <source>
        <dbReference type="ARBA" id="ARBA00022630"/>
    </source>
</evidence>
<accession>A0A074W196</accession>
<evidence type="ECO:0000256" key="14">
    <source>
        <dbReference type="ARBA" id="ARBA00023136"/>
    </source>
</evidence>
<evidence type="ECO:0000313" key="20">
    <source>
        <dbReference type="EMBL" id="KEQ63667.1"/>
    </source>
</evidence>
<keyword evidence="10 17" id="KW-1133">Transmembrane helix</keyword>
<dbReference type="InterPro" id="IPR017938">
    <property type="entry name" value="Riboflavin_synthase-like_b-brl"/>
</dbReference>
<dbReference type="InterPro" id="IPR001709">
    <property type="entry name" value="Flavoprot_Pyr_Nucl_cyt_Rdtase"/>
</dbReference>
<dbReference type="InterPro" id="IPR001834">
    <property type="entry name" value="CBR-like"/>
</dbReference>
<dbReference type="PRINTS" id="PR00406">
    <property type="entry name" value="CYTB5RDTASE"/>
</dbReference>
<evidence type="ECO:0000256" key="10">
    <source>
        <dbReference type="ARBA" id="ARBA00022989"/>
    </source>
</evidence>
<keyword evidence="11" id="KW-0560">Oxidoreductase</keyword>
<dbReference type="InterPro" id="IPR039261">
    <property type="entry name" value="FNR_nucleotide-bd"/>
</dbReference>
<proteinExistence type="inferred from homology"/>
<dbReference type="CDD" id="cd06183">
    <property type="entry name" value="cyt_b5_reduct_like"/>
    <property type="match status" value="1"/>
</dbReference>
<dbReference type="InterPro" id="IPR001199">
    <property type="entry name" value="Cyt_B5-like_heme/steroid-bd"/>
</dbReference>
<dbReference type="Gene3D" id="2.40.30.10">
    <property type="entry name" value="Translation factors"/>
    <property type="match status" value="1"/>
</dbReference>
<evidence type="ECO:0000256" key="7">
    <source>
        <dbReference type="ARBA" id="ARBA00022723"/>
    </source>
</evidence>
<dbReference type="SUPFAM" id="SSF55856">
    <property type="entry name" value="Cytochrome b5-like heme/steroid binding domain"/>
    <property type="match status" value="1"/>
</dbReference>
<dbReference type="PRINTS" id="PR00371">
    <property type="entry name" value="FPNCR"/>
</dbReference>
<name>A0A074W196_AURM1</name>
<evidence type="ECO:0000256" key="17">
    <source>
        <dbReference type="SAM" id="Phobius"/>
    </source>
</evidence>
<feature type="compositionally biased region" description="Polar residues" evidence="16">
    <location>
        <begin position="118"/>
        <end position="127"/>
    </location>
</feature>
<evidence type="ECO:0000256" key="4">
    <source>
        <dbReference type="ARBA" id="ARBA00022617"/>
    </source>
</evidence>
<evidence type="ECO:0008006" key="22">
    <source>
        <dbReference type="Google" id="ProtNLM"/>
    </source>
</evidence>
<dbReference type="Pfam" id="PF00173">
    <property type="entry name" value="Cyt-b5"/>
    <property type="match status" value="1"/>
</dbReference>
<evidence type="ECO:0000256" key="8">
    <source>
        <dbReference type="ARBA" id="ARBA00022787"/>
    </source>
</evidence>
<dbReference type="GO" id="GO:0005741">
    <property type="term" value="C:mitochondrial outer membrane"/>
    <property type="evidence" value="ECO:0007669"/>
    <property type="project" value="UniProtKB-SubCell"/>
</dbReference>
<dbReference type="FunFam" id="3.10.120.10:FF:000002">
    <property type="entry name" value="Cytochrome b5 type B"/>
    <property type="match status" value="1"/>
</dbReference>
<keyword evidence="13" id="KW-0520">NAD</keyword>
<dbReference type="PRINTS" id="PR00363">
    <property type="entry name" value="CYTOCHROMEB5"/>
</dbReference>
<organism evidence="20 21">
    <name type="scientific">Aureobasidium melanogenum (strain CBS 110374)</name>
    <name type="common">Aureobasidium pullulans var. melanogenum</name>
    <dbReference type="NCBI Taxonomy" id="1043003"/>
    <lineage>
        <taxon>Eukaryota</taxon>
        <taxon>Fungi</taxon>
        <taxon>Dikarya</taxon>
        <taxon>Ascomycota</taxon>
        <taxon>Pezizomycotina</taxon>
        <taxon>Dothideomycetes</taxon>
        <taxon>Dothideomycetidae</taxon>
        <taxon>Dothideales</taxon>
        <taxon>Saccotheciaceae</taxon>
        <taxon>Aureobasidium</taxon>
    </lineage>
</organism>
<feature type="compositionally biased region" description="Low complexity" evidence="16">
    <location>
        <begin position="99"/>
        <end position="109"/>
    </location>
</feature>
<dbReference type="InterPro" id="IPR036400">
    <property type="entry name" value="Cyt_B5-like_heme/steroid_sf"/>
</dbReference>
<keyword evidence="6 17" id="KW-0812">Transmembrane</keyword>
<dbReference type="EMBL" id="KL584831">
    <property type="protein sequence ID" value="KEQ63667.1"/>
    <property type="molecule type" value="Genomic_DNA"/>
</dbReference>
<dbReference type="GO" id="GO:0005783">
    <property type="term" value="C:endoplasmic reticulum"/>
    <property type="evidence" value="ECO:0007669"/>
    <property type="project" value="TreeGrafter"/>
</dbReference>
<dbReference type="Gene3D" id="3.10.120.10">
    <property type="entry name" value="Cytochrome b5-like heme/steroid binding domain"/>
    <property type="match status" value="1"/>
</dbReference>
<evidence type="ECO:0000256" key="12">
    <source>
        <dbReference type="ARBA" id="ARBA00023004"/>
    </source>
</evidence>
<evidence type="ECO:0000256" key="9">
    <source>
        <dbReference type="ARBA" id="ARBA00022827"/>
    </source>
</evidence>
<dbReference type="GO" id="GO:0046872">
    <property type="term" value="F:metal ion binding"/>
    <property type="evidence" value="ECO:0007669"/>
    <property type="project" value="UniProtKB-KW"/>
</dbReference>
<keyword evidence="7" id="KW-0479">Metal-binding</keyword>
<keyword evidence="8" id="KW-1000">Mitochondrion outer membrane</keyword>
<dbReference type="Gene3D" id="3.40.50.80">
    <property type="entry name" value="Nucleotide-binding domain of ferredoxin-NADP reductase (FNR) module"/>
    <property type="match status" value="1"/>
</dbReference>
<feature type="transmembrane region" description="Helical" evidence="17">
    <location>
        <begin position="139"/>
        <end position="159"/>
    </location>
</feature>
<keyword evidence="4" id="KW-0349">Heme</keyword>
<dbReference type="GeneID" id="63914744"/>
<feature type="binding site" evidence="15">
    <location>
        <position position="291"/>
    </location>
    <ligand>
        <name>FAD</name>
        <dbReference type="ChEBI" id="CHEBI:57692"/>
    </ligand>
</feature>
<keyword evidence="12" id="KW-0408">Iron</keyword>
<dbReference type="InterPro" id="IPR017927">
    <property type="entry name" value="FAD-bd_FR_type"/>
</dbReference>
<dbReference type="RefSeq" id="XP_040880690.1">
    <property type="nucleotide sequence ID" value="XM_041021371.1"/>
</dbReference>
<comment type="similarity">
    <text evidence="3">Belongs to the flavoprotein pyridine nucleotide cytochrome reductase family.</text>
</comment>
<feature type="region of interest" description="Disordered" evidence="16">
    <location>
        <begin position="99"/>
        <end position="127"/>
    </location>
</feature>
<dbReference type="HOGENOM" id="CLU_003827_0_1_1"/>
<keyword evidence="14 17" id="KW-0472">Membrane</keyword>
<dbReference type="SUPFAM" id="SSF52343">
    <property type="entry name" value="Ferredoxin reductase-like, C-terminal NADP-linked domain"/>
    <property type="match status" value="1"/>
</dbReference>
<evidence type="ECO:0000256" key="3">
    <source>
        <dbReference type="ARBA" id="ARBA00006105"/>
    </source>
</evidence>
<dbReference type="Pfam" id="PF00970">
    <property type="entry name" value="FAD_binding_6"/>
    <property type="match status" value="1"/>
</dbReference>
<evidence type="ECO:0000313" key="21">
    <source>
        <dbReference type="Proteomes" id="UP000030672"/>
    </source>
</evidence>
<evidence type="ECO:0000256" key="15">
    <source>
        <dbReference type="PIRSR" id="PIRSR601834-1"/>
    </source>
</evidence>
<dbReference type="PANTHER" id="PTHR19370">
    <property type="entry name" value="NADH-CYTOCHROME B5 REDUCTASE"/>
    <property type="match status" value="1"/>
</dbReference>
<reference evidence="20 21" key="1">
    <citation type="journal article" date="2014" name="BMC Genomics">
        <title>Genome sequencing of four Aureobasidium pullulans varieties: biotechnological potential, stress tolerance, and description of new species.</title>
        <authorList>
            <person name="Gostin Ar C."/>
            <person name="Ohm R.A."/>
            <person name="Kogej T."/>
            <person name="Sonjak S."/>
            <person name="Turk M."/>
            <person name="Zajc J."/>
            <person name="Zalar P."/>
            <person name="Grube M."/>
            <person name="Sun H."/>
            <person name="Han J."/>
            <person name="Sharma A."/>
            <person name="Chiniquy J."/>
            <person name="Ngan C.Y."/>
            <person name="Lipzen A."/>
            <person name="Barry K."/>
            <person name="Grigoriev I.V."/>
            <person name="Gunde-Cimerman N."/>
        </authorList>
    </citation>
    <scope>NUCLEOTIDE SEQUENCE [LARGE SCALE GENOMIC DNA]</scope>
    <source>
        <strain evidence="20 21">CBS 110374</strain>
    </source>
</reference>
<keyword evidence="8" id="KW-0496">Mitochondrion</keyword>
<evidence type="ECO:0000256" key="2">
    <source>
        <dbReference type="ARBA" id="ARBA00004572"/>
    </source>
</evidence>
<keyword evidence="5 15" id="KW-0285">Flavoprotein</keyword>
<evidence type="ECO:0000259" key="19">
    <source>
        <dbReference type="PROSITE" id="PS51384"/>
    </source>
</evidence>